<dbReference type="EMBL" id="VWOJ01000001">
    <property type="protein sequence ID" value="KAA5804786.1"/>
    <property type="molecule type" value="Genomic_DNA"/>
</dbReference>
<protein>
    <recommendedName>
        <fullName evidence="2">DNA-binding transcriptional regulator NtrC</fullName>
    </recommendedName>
    <alternativeName>
        <fullName evidence="11">Nitrogen regulation protein NR(I)</fullName>
    </alternativeName>
    <alternativeName>
        <fullName evidence="12">Nitrogen regulator I</fullName>
    </alternativeName>
</protein>
<evidence type="ECO:0000256" key="12">
    <source>
        <dbReference type="ARBA" id="ARBA00031910"/>
    </source>
</evidence>
<sequence>MTRRVLVLEDDDSLRFVISKALSRAGFDVRATASPDVAVERMIRKEADALVADVLLGRENFLDRLEELARLRPDAPVVVMSAQTTAATALGAARHGAYEYLPKPFNLDELVEVLERALKVSGASPSARAAGDGLIGRAPAMQEAFQALARLARGRTPVLITGPEGSGRAASGRWLHRQAGSGPLVEAGPDRARREGPALLDAAAGGALLMRRAEHWTPDTAAWVLEALEIPPADAPRLIVTAAPDVRTHLPGILVERLSAGFVTLPPVRQRGDDRARLFAFFLERGGEGGWSLSPAGADFVNAQPWEGEVLQIERTAQRIRAQGPRGEAGPDVIARAMTGPVPPGAREALEDAALGFLAESWAAGDDAPARLLLEAAERAALKAALEASGGVRQEAARRLGMNRNTFARRLGALGLDDGAD</sequence>
<dbReference type="Gene3D" id="3.40.50.2300">
    <property type="match status" value="1"/>
</dbReference>
<dbReference type="SUPFAM" id="SSF46689">
    <property type="entry name" value="Homeodomain-like"/>
    <property type="match status" value="1"/>
</dbReference>
<evidence type="ECO:0000256" key="6">
    <source>
        <dbReference type="ARBA" id="ARBA00022741"/>
    </source>
</evidence>
<keyword evidence="9" id="KW-0238">DNA-binding</keyword>
<feature type="modified residue" description="4-aspartylphosphate" evidence="14">
    <location>
        <position position="53"/>
    </location>
</feature>
<evidence type="ECO:0000256" key="10">
    <source>
        <dbReference type="ARBA" id="ARBA00023159"/>
    </source>
</evidence>
<evidence type="ECO:0000256" key="5">
    <source>
        <dbReference type="ARBA" id="ARBA00022553"/>
    </source>
</evidence>
<comment type="function">
    <text evidence="13">Member of the two-component regulatory system NtrB/NtrC, which controls expression of the nitrogen-regulated (ntr) genes in response to nitrogen limitation. Phosphorylated NtrC binds directly to DNA and stimulates the formation of open promoter-sigma54-RNA polymerase complexes.</text>
</comment>
<dbReference type="InterPro" id="IPR002197">
    <property type="entry name" value="HTH_Fis"/>
</dbReference>
<evidence type="ECO:0000256" key="13">
    <source>
        <dbReference type="ARBA" id="ARBA00043886"/>
    </source>
</evidence>
<dbReference type="RefSeq" id="WP_150021817.1">
    <property type="nucleotide sequence ID" value="NZ_VWOJ01000001.1"/>
</dbReference>
<evidence type="ECO:0000256" key="4">
    <source>
        <dbReference type="ARBA" id="ARBA00022491"/>
    </source>
</evidence>
<keyword evidence="8" id="KW-0902">Two-component regulatory system</keyword>
<dbReference type="Gene3D" id="3.40.50.300">
    <property type="entry name" value="P-loop containing nucleotide triphosphate hydrolases"/>
    <property type="match status" value="1"/>
</dbReference>
<dbReference type="InterPro" id="IPR011006">
    <property type="entry name" value="CheY-like_superfamily"/>
</dbReference>
<evidence type="ECO:0000256" key="9">
    <source>
        <dbReference type="ARBA" id="ARBA00023125"/>
    </source>
</evidence>
<name>A0A5M6ZIZ3_9PROT</name>
<keyword evidence="4" id="KW-0678">Repressor</keyword>
<keyword evidence="7" id="KW-0067">ATP-binding</keyword>
<proteinExistence type="predicted"/>
<gene>
    <name evidence="17" type="ORF">F1654_01945</name>
</gene>
<dbReference type="GO" id="GO:0006355">
    <property type="term" value="P:regulation of DNA-templated transcription"/>
    <property type="evidence" value="ECO:0007669"/>
    <property type="project" value="InterPro"/>
</dbReference>
<dbReference type="GO" id="GO:0043565">
    <property type="term" value="F:sequence-specific DNA binding"/>
    <property type="evidence" value="ECO:0007669"/>
    <property type="project" value="InterPro"/>
</dbReference>
<dbReference type="InterPro" id="IPR002078">
    <property type="entry name" value="Sigma_54_int"/>
</dbReference>
<dbReference type="Pfam" id="PF00072">
    <property type="entry name" value="Response_reg"/>
    <property type="match status" value="1"/>
</dbReference>
<dbReference type="AlphaFoldDB" id="A0A5M6ZIZ3"/>
<dbReference type="PANTHER" id="PTHR32071">
    <property type="entry name" value="TRANSCRIPTIONAL REGULATORY PROTEIN"/>
    <property type="match status" value="1"/>
</dbReference>
<evidence type="ECO:0000313" key="17">
    <source>
        <dbReference type="EMBL" id="KAA5804786.1"/>
    </source>
</evidence>
<comment type="caution">
    <text evidence="17">The sequence shown here is derived from an EMBL/GenBank/DDBJ whole genome shotgun (WGS) entry which is preliminary data.</text>
</comment>
<dbReference type="PRINTS" id="PR01590">
    <property type="entry name" value="HTHFIS"/>
</dbReference>
<evidence type="ECO:0000256" key="3">
    <source>
        <dbReference type="ARBA" id="ARBA00022490"/>
    </source>
</evidence>
<dbReference type="InterPro" id="IPR001789">
    <property type="entry name" value="Sig_transdc_resp-reg_receiver"/>
</dbReference>
<dbReference type="GO" id="GO:0005737">
    <property type="term" value="C:cytoplasm"/>
    <property type="evidence" value="ECO:0007669"/>
    <property type="project" value="UniProtKB-SubCell"/>
</dbReference>
<evidence type="ECO:0000256" key="8">
    <source>
        <dbReference type="ARBA" id="ARBA00023012"/>
    </source>
</evidence>
<keyword evidence="10" id="KW-0010">Activator</keyword>
<evidence type="ECO:0000256" key="11">
    <source>
        <dbReference type="ARBA" id="ARBA00029881"/>
    </source>
</evidence>
<dbReference type="PROSITE" id="PS50110">
    <property type="entry name" value="RESPONSE_REGULATORY"/>
    <property type="match status" value="1"/>
</dbReference>
<dbReference type="GO" id="GO:0005524">
    <property type="term" value="F:ATP binding"/>
    <property type="evidence" value="ECO:0007669"/>
    <property type="project" value="UniProtKB-KW"/>
</dbReference>
<dbReference type="GO" id="GO:0000160">
    <property type="term" value="P:phosphorelay signal transduction system"/>
    <property type="evidence" value="ECO:0007669"/>
    <property type="project" value="UniProtKB-KW"/>
</dbReference>
<dbReference type="SUPFAM" id="SSF52172">
    <property type="entry name" value="CheY-like"/>
    <property type="match status" value="1"/>
</dbReference>
<dbReference type="InterPro" id="IPR027417">
    <property type="entry name" value="P-loop_NTPase"/>
</dbReference>
<dbReference type="PANTHER" id="PTHR32071:SF95">
    <property type="entry name" value="DNA-BINDING TRANSCRIPTIONAL REGULATOR NTRC"/>
    <property type="match status" value="1"/>
</dbReference>
<evidence type="ECO:0000259" key="16">
    <source>
        <dbReference type="PROSITE" id="PS50110"/>
    </source>
</evidence>
<keyword evidence="18" id="KW-1185">Reference proteome</keyword>
<dbReference type="Pfam" id="PF14532">
    <property type="entry name" value="Sigma54_activ_2"/>
    <property type="match status" value="1"/>
</dbReference>
<evidence type="ECO:0000256" key="14">
    <source>
        <dbReference type="PROSITE-ProRule" id="PRU00169"/>
    </source>
</evidence>
<dbReference type="Proteomes" id="UP000325122">
    <property type="component" value="Unassembled WGS sequence"/>
</dbReference>
<dbReference type="PROSITE" id="PS50045">
    <property type="entry name" value="SIGMA54_INTERACT_4"/>
    <property type="match status" value="1"/>
</dbReference>
<keyword evidence="5 14" id="KW-0597">Phosphoprotein</keyword>
<feature type="domain" description="Response regulatory" evidence="16">
    <location>
        <begin position="4"/>
        <end position="118"/>
    </location>
</feature>
<reference evidence="17 18" key="1">
    <citation type="submission" date="2019-09" db="EMBL/GenBank/DDBJ databases">
        <authorList>
            <person name="Kevbrin V."/>
            <person name="Grouzdev D.S."/>
        </authorList>
    </citation>
    <scope>NUCLEOTIDE SEQUENCE [LARGE SCALE GENOMIC DNA]</scope>
    <source>
        <strain evidence="17 18">G-192</strain>
    </source>
</reference>
<evidence type="ECO:0000256" key="2">
    <source>
        <dbReference type="ARBA" id="ARBA00019059"/>
    </source>
</evidence>
<accession>A0A5M6ZIZ3</accession>
<keyword evidence="6" id="KW-0547">Nucleotide-binding</keyword>
<dbReference type="SMART" id="SM00448">
    <property type="entry name" value="REC"/>
    <property type="match status" value="1"/>
</dbReference>
<evidence type="ECO:0000256" key="1">
    <source>
        <dbReference type="ARBA" id="ARBA00004496"/>
    </source>
</evidence>
<evidence type="ECO:0000259" key="15">
    <source>
        <dbReference type="PROSITE" id="PS50045"/>
    </source>
</evidence>
<dbReference type="Pfam" id="PF02954">
    <property type="entry name" value="HTH_8"/>
    <property type="match status" value="1"/>
</dbReference>
<dbReference type="SUPFAM" id="SSF52540">
    <property type="entry name" value="P-loop containing nucleoside triphosphate hydrolases"/>
    <property type="match status" value="1"/>
</dbReference>
<organism evidence="17 18">
    <name type="scientific">Alkalicaulis satelles</name>
    <dbReference type="NCBI Taxonomy" id="2609175"/>
    <lineage>
        <taxon>Bacteria</taxon>
        <taxon>Pseudomonadati</taxon>
        <taxon>Pseudomonadota</taxon>
        <taxon>Alphaproteobacteria</taxon>
        <taxon>Maricaulales</taxon>
        <taxon>Maricaulaceae</taxon>
        <taxon>Alkalicaulis</taxon>
    </lineage>
</organism>
<comment type="subcellular location">
    <subcellularLocation>
        <location evidence="1">Cytoplasm</location>
    </subcellularLocation>
</comment>
<keyword evidence="3" id="KW-0963">Cytoplasm</keyword>
<evidence type="ECO:0000313" key="18">
    <source>
        <dbReference type="Proteomes" id="UP000325122"/>
    </source>
</evidence>
<evidence type="ECO:0000256" key="7">
    <source>
        <dbReference type="ARBA" id="ARBA00022840"/>
    </source>
</evidence>
<dbReference type="InterPro" id="IPR009057">
    <property type="entry name" value="Homeodomain-like_sf"/>
</dbReference>
<dbReference type="Gene3D" id="1.10.10.60">
    <property type="entry name" value="Homeodomain-like"/>
    <property type="match status" value="1"/>
</dbReference>
<feature type="domain" description="Sigma-54 factor interaction" evidence="15">
    <location>
        <begin position="134"/>
        <end position="322"/>
    </location>
</feature>